<dbReference type="RefSeq" id="WP_123206583.1">
    <property type="nucleotide sequence ID" value="NZ_RBEE01000041.1"/>
</dbReference>
<evidence type="ECO:0000313" key="3">
    <source>
        <dbReference type="Proteomes" id="UP000274046"/>
    </source>
</evidence>
<dbReference type="Pfam" id="PF12728">
    <property type="entry name" value="HTH_17"/>
    <property type="match status" value="1"/>
</dbReference>
<dbReference type="OrthoDB" id="597977at2"/>
<sequence length="101" mass="11381">MENIIVTSEPQLKQLIVEALITVLENTKLSDSSTKTKYLSTEEASKIIKKSAGALRQIVHKGEIPSIKRGNTLLFLEEDLILWIEKGRRSISTEDPAKYLK</sequence>
<name>A0A3N0BR60_9SPHI</name>
<gene>
    <name evidence="2" type="ORF">D7004_14605</name>
</gene>
<feature type="domain" description="Helix-turn-helix" evidence="1">
    <location>
        <begin position="38"/>
        <end position="87"/>
    </location>
</feature>
<evidence type="ECO:0000313" key="2">
    <source>
        <dbReference type="EMBL" id="RNL51452.1"/>
    </source>
</evidence>
<dbReference type="AlphaFoldDB" id="A0A3N0BR60"/>
<dbReference type="GO" id="GO:0003677">
    <property type="term" value="F:DNA binding"/>
    <property type="evidence" value="ECO:0007669"/>
    <property type="project" value="UniProtKB-KW"/>
</dbReference>
<dbReference type="EMBL" id="RBEE01000041">
    <property type="protein sequence ID" value="RNL51452.1"/>
    <property type="molecule type" value="Genomic_DNA"/>
</dbReference>
<evidence type="ECO:0000259" key="1">
    <source>
        <dbReference type="Pfam" id="PF12728"/>
    </source>
</evidence>
<protein>
    <submittedName>
        <fullName evidence="2">DNA-binding protein</fullName>
    </submittedName>
</protein>
<dbReference type="InterPro" id="IPR041657">
    <property type="entry name" value="HTH_17"/>
</dbReference>
<accession>A0A3N0BR60</accession>
<organism evidence="2 3">
    <name type="scientific">Pedobacter jejuensis</name>
    <dbReference type="NCBI Taxonomy" id="1268550"/>
    <lineage>
        <taxon>Bacteria</taxon>
        <taxon>Pseudomonadati</taxon>
        <taxon>Bacteroidota</taxon>
        <taxon>Sphingobacteriia</taxon>
        <taxon>Sphingobacteriales</taxon>
        <taxon>Sphingobacteriaceae</taxon>
        <taxon>Pedobacter</taxon>
    </lineage>
</organism>
<proteinExistence type="predicted"/>
<keyword evidence="2" id="KW-0238">DNA-binding</keyword>
<keyword evidence="3" id="KW-1185">Reference proteome</keyword>
<comment type="caution">
    <text evidence="2">The sequence shown here is derived from an EMBL/GenBank/DDBJ whole genome shotgun (WGS) entry which is preliminary data.</text>
</comment>
<dbReference type="Proteomes" id="UP000274046">
    <property type="component" value="Unassembled WGS sequence"/>
</dbReference>
<reference evidence="2 3" key="1">
    <citation type="submission" date="2018-10" db="EMBL/GenBank/DDBJ databases">
        <title>Genome sequencing of Pedobacter jejuensis TNB23.</title>
        <authorList>
            <person name="Cho Y.-J."/>
            <person name="Cho A."/>
            <person name="Kim O.-S."/>
        </authorList>
    </citation>
    <scope>NUCLEOTIDE SEQUENCE [LARGE SCALE GENOMIC DNA]</scope>
    <source>
        <strain evidence="2 3">TNB23</strain>
    </source>
</reference>